<evidence type="ECO:0000256" key="16">
    <source>
        <dbReference type="RuleBase" id="RU000532"/>
    </source>
</evidence>
<evidence type="ECO:0000256" key="6">
    <source>
        <dbReference type="ARBA" id="ARBA00016471"/>
    </source>
</evidence>
<dbReference type="InterPro" id="IPR015824">
    <property type="entry name" value="Phosphoglycerate_kinase_N"/>
</dbReference>
<comment type="pathway">
    <text evidence="2 13">Carbohydrate degradation; glycolysis; pyruvate from D-glyceraldehyde 3-phosphate: step 2/5.</text>
</comment>
<dbReference type="GO" id="GO:0043531">
    <property type="term" value="F:ADP binding"/>
    <property type="evidence" value="ECO:0007669"/>
    <property type="project" value="TreeGrafter"/>
</dbReference>
<evidence type="ECO:0000256" key="1">
    <source>
        <dbReference type="ARBA" id="ARBA00000642"/>
    </source>
</evidence>
<keyword evidence="12 13" id="KW-0324">Glycolysis</keyword>
<feature type="binding site" evidence="14">
    <location>
        <position position="162"/>
    </location>
    <ligand>
        <name>(2R)-3-phosphoglycerate</name>
        <dbReference type="ChEBI" id="CHEBI:58272"/>
    </ligand>
</feature>
<comment type="subcellular location">
    <subcellularLocation>
        <location evidence="13">Cytoplasm</location>
    </subcellularLocation>
</comment>
<evidence type="ECO:0000256" key="7">
    <source>
        <dbReference type="ARBA" id="ARBA00022490"/>
    </source>
</evidence>
<feature type="binding site" evidence="14">
    <location>
        <position position="122"/>
    </location>
    <ligand>
        <name>(2R)-3-phosphoglycerate</name>
        <dbReference type="ChEBI" id="CHEBI:58272"/>
    </ligand>
</feature>
<dbReference type="Proteomes" id="UP000059574">
    <property type="component" value="Chromosome"/>
</dbReference>
<evidence type="ECO:0000256" key="14">
    <source>
        <dbReference type="PIRSR" id="PIRSR000724-1"/>
    </source>
</evidence>
<name>A0A0S2LZZ1_9MICC</name>
<dbReference type="PANTHER" id="PTHR11406">
    <property type="entry name" value="PHOSPHOGLYCERATE KINASE"/>
    <property type="match status" value="1"/>
</dbReference>
<dbReference type="GO" id="GO:0006094">
    <property type="term" value="P:gluconeogenesis"/>
    <property type="evidence" value="ECO:0007669"/>
    <property type="project" value="TreeGrafter"/>
</dbReference>
<dbReference type="GO" id="GO:0005829">
    <property type="term" value="C:cytosol"/>
    <property type="evidence" value="ECO:0007669"/>
    <property type="project" value="TreeGrafter"/>
</dbReference>
<feature type="binding site" evidence="13 15">
    <location>
        <begin position="368"/>
        <end position="371"/>
    </location>
    <ligand>
        <name>ATP</name>
        <dbReference type="ChEBI" id="CHEBI:30616"/>
    </ligand>
</feature>
<reference evidence="18" key="1">
    <citation type="submission" date="2015-11" db="EMBL/GenBank/DDBJ databases">
        <authorList>
            <person name="Kumar R."/>
            <person name="Singh D."/>
            <person name="Swarnkar M.K."/>
            <person name="Singh A.K."/>
            <person name="Kumar S."/>
        </authorList>
    </citation>
    <scope>NUCLEOTIDE SEQUENCE [LARGE SCALE GENOMIC DNA]</scope>
    <source>
        <strain evidence="18">ERGS4:06</strain>
    </source>
</reference>
<sequence length="412" mass="41827">MTLHTLSELIDEGVRGRYVLVRSDLNVPLDGSNVSDDGRIKASIPVISALANAGARVLVSAHLGRPKGAPEAKYSLAPAVARLAELAPELNATLAADTTGPAAVAAAAELADGSVLVLENVRFDARETSKDDGERAAFAAELASLTGTNGAYVDDAFGAVHRKHASVYDIAKVLPSYQGDLVRTELEVLRKLTTESERPYVVVLGGSKVSDKLAVIDNLIGKADSILVGGGMLFTFLAAQGHKVGASLLEVDQIPVVQDYLARAEAAGTTFVLPTDVVVAAGFAADAAHEVVAAQSIESSSFGAAGLGLDIGPDSGAAFAAAISGAKTVFWNGPMGVFEFPAFAGGTRAVAGALAANTSNGGFNVVGGGDSASAVRSLGFADDAFGHISTGGGASLEFLEGKELPGLIALDR</sequence>
<dbReference type="AlphaFoldDB" id="A0A0S2LZZ1"/>
<evidence type="ECO:0000256" key="3">
    <source>
        <dbReference type="ARBA" id="ARBA00008982"/>
    </source>
</evidence>
<comment type="similarity">
    <text evidence="3 13 16">Belongs to the phosphoglycerate kinase family.</text>
</comment>
<gene>
    <name evidence="13 17" type="primary">pgk</name>
    <name evidence="17" type="ORF">AS189_11010</name>
</gene>
<dbReference type="EMBL" id="CP013200">
    <property type="protein sequence ID" value="ALO66929.1"/>
    <property type="molecule type" value="Genomic_DNA"/>
</dbReference>
<evidence type="ECO:0000256" key="4">
    <source>
        <dbReference type="ARBA" id="ARBA00011245"/>
    </source>
</evidence>
<proteinExistence type="inferred from homology"/>
<dbReference type="PANTHER" id="PTHR11406:SF23">
    <property type="entry name" value="PHOSPHOGLYCERATE KINASE 1, CHLOROPLASTIC-RELATED"/>
    <property type="match status" value="1"/>
</dbReference>
<feature type="binding site" evidence="13 15">
    <location>
        <position position="339"/>
    </location>
    <ligand>
        <name>ATP</name>
        <dbReference type="ChEBI" id="CHEBI:30616"/>
    </ligand>
</feature>
<dbReference type="RefSeq" id="WP_062288686.1">
    <property type="nucleotide sequence ID" value="NZ_CP013200.1"/>
</dbReference>
<evidence type="ECO:0000256" key="13">
    <source>
        <dbReference type="HAMAP-Rule" id="MF_00145"/>
    </source>
</evidence>
<feature type="binding site" evidence="13 14">
    <location>
        <begin position="62"/>
        <end position="65"/>
    </location>
    <ligand>
        <name>substrate</name>
    </ligand>
</feature>
<protein>
    <recommendedName>
        <fullName evidence="6 13">Phosphoglycerate kinase</fullName>
        <ecNumber evidence="5 13">2.7.2.3</ecNumber>
    </recommendedName>
</protein>
<reference evidence="17 18" key="2">
    <citation type="journal article" date="2016" name="J. Biotechnol.">
        <title>Complete genome sequence of Arthrobacter alpinus ERGS4:06, a yellow pigmented bacterium tolerant to cold and radiations isolated from Sikkim Himalaya.</title>
        <authorList>
            <person name="Kumar R."/>
            <person name="Singh D."/>
            <person name="Swarnkar M.K."/>
            <person name="Singh A.K."/>
            <person name="Kumar S."/>
        </authorList>
    </citation>
    <scope>NUCLEOTIDE SEQUENCE [LARGE SCALE GENOMIC DNA]</scope>
    <source>
        <strain evidence="17 18">ERGS4:06</strain>
    </source>
</reference>
<keyword evidence="9 13" id="KW-0547">Nucleotide-binding</keyword>
<feature type="binding site" evidence="13">
    <location>
        <position position="39"/>
    </location>
    <ligand>
        <name>substrate</name>
    </ligand>
</feature>
<dbReference type="Pfam" id="PF00162">
    <property type="entry name" value="PGK"/>
    <property type="match status" value="1"/>
</dbReference>
<dbReference type="PRINTS" id="PR00477">
    <property type="entry name" value="PHGLYCKINASE"/>
</dbReference>
<evidence type="ECO:0000313" key="18">
    <source>
        <dbReference type="Proteomes" id="UP000059574"/>
    </source>
</evidence>
<organism evidence="17 18">
    <name type="scientific">Arthrobacter alpinus</name>
    <dbReference type="NCBI Taxonomy" id="656366"/>
    <lineage>
        <taxon>Bacteria</taxon>
        <taxon>Bacillati</taxon>
        <taxon>Actinomycetota</taxon>
        <taxon>Actinomycetes</taxon>
        <taxon>Micrococcales</taxon>
        <taxon>Micrococcaceae</taxon>
        <taxon>Arthrobacter</taxon>
    </lineage>
</organism>
<evidence type="ECO:0000313" key="17">
    <source>
        <dbReference type="EMBL" id="ALO66929.1"/>
    </source>
</evidence>
<dbReference type="EC" id="2.7.2.3" evidence="5 13"/>
<feature type="binding site" evidence="14">
    <location>
        <position position="39"/>
    </location>
    <ligand>
        <name>(2R)-3-phosphoglycerate</name>
        <dbReference type="ChEBI" id="CHEBI:58272"/>
    </ligand>
</feature>
<evidence type="ECO:0000256" key="8">
    <source>
        <dbReference type="ARBA" id="ARBA00022679"/>
    </source>
</evidence>
<feature type="binding site" evidence="13">
    <location>
        <position position="122"/>
    </location>
    <ligand>
        <name>substrate</name>
    </ligand>
</feature>
<feature type="binding site" evidence="13 15">
    <location>
        <position position="212"/>
    </location>
    <ligand>
        <name>ATP</name>
        <dbReference type="ChEBI" id="CHEBI:30616"/>
    </ligand>
</feature>
<keyword evidence="7 13" id="KW-0963">Cytoplasm</keyword>
<dbReference type="SUPFAM" id="SSF53748">
    <property type="entry name" value="Phosphoglycerate kinase"/>
    <property type="match status" value="1"/>
</dbReference>
<dbReference type="Gene3D" id="3.40.50.1260">
    <property type="entry name" value="Phosphoglycerate kinase, N-terminal domain"/>
    <property type="match status" value="2"/>
</dbReference>
<evidence type="ECO:0000256" key="9">
    <source>
        <dbReference type="ARBA" id="ARBA00022741"/>
    </source>
</evidence>
<dbReference type="FunFam" id="3.40.50.1260:FF:000031">
    <property type="entry name" value="Phosphoglycerate kinase 1"/>
    <property type="match status" value="1"/>
</dbReference>
<feature type="binding site" evidence="13">
    <location>
        <position position="308"/>
    </location>
    <ligand>
        <name>ATP</name>
        <dbReference type="ChEBI" id="CHEBI:30616"/>
    </ligand>
</feature>
<comment type="subunit">
    <text evidence="4 13">Monomer.</text>
</comment>
<feature type="binding site" evidence="13 14">
    <location>
        <begin position="24"/>
        <end position="26"/>
    </location>
    <ligand>
        <name>substrate</name>
    </ligand>
</feature>
<evidence type="ECO:0000256" key="15">
    <source>
        <dbReference type="PIRSR" id="PIRSR000724-2"/>
    </source>
</evidence>
<dbReference type="FunFam" id="3.40.50.1260:FF:000006">
    <property type="entry name" value="Phosphoglycerate kinase"/>
    <property type="match status" value="1"/>
</dbReference>
<dbReference type="GO" id="GO:0004618">
    <property type="term" value="F:phosphoglycerate kinase activity"/>
    <property type="evidence" value="ECO:0007669"/>
    <property type="project" value="UniProtKB-UniRule"/>
</dbReference>
<evidence type="ECO:0000256" key="5">
    <source>
        <dbReference type="ARBA" id="ARBA00013061"/>
    </source>
</evidence>
<evidence type="ECO:0000256" key="11">
    <source>
        <dbReference type="ARBA" id="ARBA00022840"/>
    </source>
</evidence>
<keyword evidence="8 13" id="KW-0808">Transferase</keyword>
<dbReference type="UniPathway" id="UPA00109">
    <property type="reaction ID" value="UER00185"/>
</dbReference>
<feature type="binding site" evidence="13">
    <location>
        <position position="162"/>
    </location>
    <ligand>
        <name>substrate</name>
    </ligand>
</feature>
<dbReference type="GO" id="GO:0005524">
    <property type="term" value="F:ATP binding"/>
    <property type="evidence" value="ECO:0007669"/>
    <property type="project" value="UniProtKB-KW"/>
</dbReference>
<dbReference type="InterPro" id="IPR001576">
    <property type="entry name" value="Phosphoglycerate_kinase"/>
</dbReference>
<accession>A0A0S2LZZ1</accession>
<dbReference type="HAMAP" id="MF_00145">
    <property type="entry name" value="Phosphoglyc_kinase"/>
    <property type="match status" value="1"/>
</dbReference>
<dbReference type="GO" id="GO:0006096">
    <property type="term" value="P:glycolytic process"/>
    <property type="evidence" value="ECO:0007669"/>
    <property type="project" value="UniProtKB-UniRule"/>
</dbReference>
<dbReference type="InterPro" id="IPR036043">
    <property type="entry name" value="Phosphoglycerate_kinase_sf"/>
</dbReference>
<keyword evidence="10 13" id="KW-0418">Kinase</keyword>
<evidence type="ECO:0000256" key="2">
    <source>
        <dbReference type="ARBA" id="ARBA00004838"/>
    </source>
</evidence>
<dbReference type="OrthoDB" id="9808460at2"/>
<comment type="catalytic activity">
    <reaction evidence="1 13 16">
        <text>(2R)-3-phosphoglycerate + ATP = (2R)-3-phospho-glyceroyl phosphate + ADP</text>
        <dbReference type="Rhea" id="RHEA:14801"/>
        <dbReference type="ChEBI" id="CHEBI:30616"/>
        <dbReference type="ChEBI" id="CHEBI:57604"/>
        <dbReference type="ChEBI" id="CHEBI:58272"/>
        <dbReference type="ChEBI" id="CHEBI:456216"/>
        <dbReference type="EC" id="2.7.2.3"/>
    </reaction>
</comment>
<evidence type="ECO:0000256" key="12">
    <source>
        <dbReference type="ARBA" id="ARBA00023152"/>
    </source>
</evidence>
<keyword evidence="11 13" id="KW-0067">ATP-binding</keyword>
<dbReference type="PIRSF" id="PIRSF000724">
    <property type="entry name" value="Pgk"/>
    <property type="match status" value="1"/>
</dbReference>
<evidence type="ECO:0000256" key="10">
    <source>
        <dbReference type="ARBA" id="ARBA00022777"/>
    </source>
</evidence>